<evidence type="ECO:0000313" key="2">
    <source>
        <dbReference type="Proteomes" id="UP000010365"/>
    </source>
</evidence>
<protein>
    <submittedName>
        <fullName evidence="1">Uncharacterized protein</fullName>
    </submittedName>
</protein>
<dbReference type="GeneID" id="14515933"/>
<evidence type="ECO:0000313" key="1">
    <source>
        <dbReference type="EMBL" id="BAM68824.1"/>
    </source>
</evidence>
<dbReference type="RefSeq" id="YP_007348916.1">
    <property type="nucleotide sequence ID" value="NC_020082.1"/>
</dbReference>
<dbReference type="Proteomes" id="UP000010365">
    <property type="component" value="Segment"/>
</dbReference>
<proteinExistence type="predicted"/>
<reference evidence="1 2" key="1">
    <citation type="journal article" date="2013" name="Genome Announc.">
        <title>Complete Genome Sequence of a Novel Myovirus Which Infects Atypical Strains of Edwardsiella tarda.</title>
        <authorList>
            <person name="Yasuike M."/>
            <person name="Sugaya E."/>
            <person name="Nakamura Y."/>
            <person name="Shigenobu Y."/>
            <person name="Kawato Y."/>
            <person name="Kai W."/>
            <person name="Nagai S."/>
            <person name="Fujiwara A."/>
            <person name="Sano M."/>
            <person name="Kobayashi T."/>
            <person name="Nakai T."/>
        </authorList>
    </citation>
    <scope>NUCLEOTIDE SEQUENCE [LARGE SCALE GENOMIC DNA]</scope>
</reference>
<keyword evidence="2" id="KW-1185">Reference proteome</keyword>
<dbReference type="KEGG" id="vg:14515933"/>
<accession>L0MX77</accession>
<dbReference type="EMBL" id="AB767244">
    <property type="protein sequence ID" value="BAM68824.1"/>
    <property type="molecule type" value="Genomic_DNA"/>
</dbReference>
<name>L0MX77_9CAUD</name>
<sequence>MPRFETVDLPPVSNIWWYHGHGEALVFRWLNIVKIVGKVDKYTPGVRRG</sequence>
<organism evidence="1 2">
    <name type="scientific">Edwardsiella phage MSW-3</name>
    <dbReference type="NCBI Taxonomy" id="1264700"/>
    <lineage>
        <taxon>Viruses</taxon>
        <taxon>Duplodnaviria</taxon>
        <taxon>Heunggongvirae</taxon>
        <taxon>Uroviricota</taxon>
        <taxon>Caudoviricetes</taxon>
        <taxon>Yokohamavirus</taxon>
        <taxon>Yokohamavirus MSW3</taxon>
    </lineage>
</organism>